<dbReference type="Proteomes" id="UP000031036">
    <property type="component" value="Unassembled WGS sequence"/>
</dbReference>
<organism evidence="1 2">
    <name type="scientific">Toxocara canis</name>
    <name type="common">Canine roundworm</name>
    <dbReference type="NCBI Taxonomy" id="6265"/>
    <lineage>
        <taxon>Eukaryota</taxon>
        <taxon>Metazoa</taxon>
        <taxon>Ecdysozoa</taxon>
        <taxon>Nematoda</taxon>
        <taxon>Chromadorea</taxon>
        <taxon>Rhabditida</taxon>
        <taxon>Spirurina</taxon>
        <taxon>Ascaridomorpha</taxon>
        <taxon>Ascaridoidea</taxon>
        <taxon>Toxocaridae</taxon>
        <taxon>Toxocara</taxon>
    </lineage>
</organism>
<name>A0A0B2VDP7_TOXCA</name>
<dbReference type="EMBL" id="JPKZ01001893">
    <property type="protein sequence ID" value="KHN79594.1"/>
    <property type="molecule type" value="Genomic_DNA"/>
</dbReference>
<evidence type="ECO:0000313" key="1">
    <source>
        <dbReference type="EMBL" id="KHN79594.1"/>
    </source>
</evidence>
<accession>A0A0B2VDP7</accession>
<reference evidence="1 2" key="1">
    <citation type="submission" date="2014-11" db="EMBL/GenBank/DDBJ databases">
        <title>Genetic blueprint of the zoonotic pathogen Toxocara canis.</title>
        <authorList>
            <person name="Zhu X.-Q."/>
            <person name="Korhonen P.K."/>
            <person name="Cai H."/>
            <person name="Young N.D."/>
            <person name="Nejsum P."/>
            <person name="von Samson-Himmelstjerna G."/>
            <person name="Boag P.R."/>
            <person name="Tan P."/>
            <person name="Li Q."/>
            <person name="Min J."/>
            <person name="Yang Y."/>
            <person name="Wang X."/>
            <person name="Fang X."/>
            <person name="Hall R.S."/>
            <person name="Hofmann A."/>
            <person name="Sternberg P.W."/>
            <person name="Jex A.R."/>
            <person name="Gasser R.B."/>
        </authorList>
    </citation>
    <scope>NUCLEOTIDE SEQUENCE [LARGE SCALE GENOMIC DNA]</scope>
    <source>
        <strain evidence="1">PN_DK_2014</strain>
    </source>
</reference>
<evidence type="ECO:0000313" key="2">
    <source>
        <dbReference type="Proteomes" id="UP000031036"/>
    </source>
</evidence>
<keyword evidence="2" id="KW-1185">Reference proteome</keyword>
<sequence>MSNGKDSTAMEPLAGSRLGIDSSEILENLSATEDEHESLGYQLCGGISAPPNIKLLMAINVRLLSNSH</sequence>
<comment type="caution">
    <text evidence="1">The sequence shown here is derived from an EMBL/GenBank/DDBJ whole genome shotgun (WGS) entry which is preliminary data.</text>
</comment>
<proteinExistence type="predicted"/>
<dbReference type="AlphaFoldDB" id="A0A0B2VDP7"/>
<gene>
    <name evidence="1" type="ORF">Tcan_06183</name>
</gene>
<protein>
    <submittedName>
        <fullName evidence="1">Uncharacterized protein</fullName>
    </submittedName>
</protein>